<dbReference type="Proteomes" id="UP000282087">
    <property type="component" value="Unassembled WGS sequence"/>
</dbReference>
<evidence type="ECO:0000256" key="5">
    <source>
        <dbReference type="ARBA" id="ARBA00022737"/>
    </source>
</evidence>
<sequence length="625" mass="70709">MYETRNNVYHTIHIRHRNLKDVAVMEALGVYASSDEEESRRSSTLHSTNSPSFSLPVINSSPFITVSDHQDQANKTAFLTAGTQTQLALNLPIESTLAPYIVPQGLNSTDASILDPLRAGSGKEIVTGVVEPTNLEDYSFEAQYHTFNQTLSHKLTRNRVKGAPPTPPALAGEKETESNVPLEVVHAKKRKNETLFKERGAQEDFGEEHTSGIWAPYHDKGKYLTDVEQGTLTEQQKVLLKEHQEAKRRKAEAKSEVDDEMDFDRMVEKKTAHLLPARLKAGQKALEGKSTFCGDQEYDYQGRAWIEPPRTLKPDDGDHQVFLPKRCVHKWTGHTKGVQAIELFPKYGHLLLSGSMDNTVRIWDVYNERKCQRVYEGHSGAVRGINFSADGRQFLSCSFDRYIQLWDTETGQTVNSFTTRRVPYCVKFYPLDNTQFVVGDSNNMVVQFDTRSGEIVQEYNHHLQAVNSVTFVDDNKRFVSTSDDKKLLVWEWGIPVPIKYISEPSMHSMPAVTLHPSGGFFAGQSLNNQIDVYSARDKFKINRKKVFKGHQNAGYACQVGFSPNGQYVMSGDGQGKLVFWDWKTTKMIKNLRAHDRGPTMGAIWHPLEPSKVISCGWDGLIKYWD</sequence>
<evidence type="ECO:0000256" key="4">
    <source>
        <dbReference type="ARBA" id="ARBA00022728"/>
    </source>
</evidence>
<dbReference type="EMBL" id="QKXF01000054">
    <property type="protein sequence ID" value="RQM18452.1"/>
    <property type="molecule type" value="Genomic_DNA"/>
</dbReference>
<dbReference type="GO" id="GO:0000398">
    <property type="term" value="P:mRNA splicing, via spliceosome"/>
    <property type="evidence" value="ECO:0007669"/>
    <property type="project" value="InterPro"/>
</dbReference>
<dbReference type="InterPro" id="IPR036322">
    <property type="entry name" value="WD40_repeat_dom_sf"/>
</dbReference>
<dbReference type="GO" id="GO:0003729">
    <property type="term" value="F:mRNA binding"/>
    <property type="evidence" value="ECO:0007669"/>
    <property type="project" value="TreeGrafter"/>
</dbReference>
<dbReference type="InterPro" id="IPR001680">
    <property type="entry name" value="WD40_rpt"/>
</dbReference>
<dbReference type="Gene3D" id="2.130.10.10">
    <property type="entry name" value="YVTN repeat-like/Quinoprotein amine dehydrogenase"/>
    <property type="match status" value="1"/>
</dbReference>
<evidence type="ECO:0000313" key="14">
    <source>
        <dbReference type="Proteomes" id="UP000286097"/>
    </source>
</evidence>
<name>A0A3M6VT76_9STRA</name>
<dbReference type="InterPro" id="IPR019775">
    <property type="entry name" value="WD40_repeat_CS"/>
</dbReference>
<dbReference type="PROSITE" id="PS50294">
    <property type="entry name" value="WD_REPEATS_REGION"/>
    <property type="match status" value="3"/>
</dbReference>
<keyword evidence="2 9" id="KW-0853">WD repeat</keyword>
<evidence type="ECO:0000256" key="2">
    <source>
        <dbReference type="ARBA" id="ARBA00022574"/>
    </source>
</evidence>
<dbReference type="SUPFAM" id="SSF50978">
    <property type="entry name" value="WD40 repeat-like"/>
    <property type="match status" value="1"/>
</dbReference>
<dbReference type="FunFam" id="2.130.10.10:FF:000034">
    <property type="entry name" value="Pre-mRNA-processing factor 17, putative"/>
    <property type="match status" value="1"/>
</dbReference>
<accession>A0A3M6VT76</accession>
<feature type="repeat" description="WD" evidence="9">
    <location>
        <begin position="459"/>
        <end position="491"/>
    </location>
</feature>
<keyword evidence="3" id="KW-0507">mRNA processing</keyword>
<keyword evidence="5" id="KW-0677">Repeat</keyword>
<evidence type="ECO:0000256" key="10">
    <source>
        <dbReference type="SAM" id="MobiDB-lite"/>
    </source>
</evidence>
<evidence type="ECO:0000256" key="3">
    <source>
        <dbReference type="ARBA" id="ARBA00022664"/>
    </source>
</evidence>
<proteinExistence type="predicted"/>
<reference evidence="13 14" key="1">
    <citation type="submission" date="2018-06" db="EMBL/GenBank/DDBJ databases">
        <title>Comparative genomics of downy mildews reveals potential adaptations to biotrophy.</title>
        <authorList>
            <person name="Fletcher K."/>
            <person name="Klosterman S.J."/>
            <person name="Derevnina L."/>
            <person name="Martin F."/>
            <person name="Koike S."/>
            <person name="Reyes Chin-Wo S."/>
            <person name="Mou B."/>
            <person name="Michelmore R."/>
        </authorList>
    </citation>
    <scope>NUCLEOTIDE SEQUENCE [LARGE SCALE GENOMIC DNA]</scope>
    <source>
        <strain evidence="12 14">R13</strain>
        <strain evidence="11 13">R14</strain>
    </source>
</reference>
<evidence type="ECO:0000256" key="9">
    <source>
        <dbReference type="PROSITE-ProRule" id="PRU00221"/>
    </source>
</evidence>
<dbReference type="EMBL" id="QLLG01000007">
    <property type="protein sequence ID" value="RMX70038.1"/>
    <property type="molecule type" value="Genomic_DNA"/>
</dbReference>
<dbReference type="InterPro" id="IPR032847">
    <property type="entry name" value="PRPF17"/>
</dbReference>
<dbReference type="STRING" id="542832.A0A3M6VT76"/>
<dbReference type="GO" id="GO:0071013">
    <property type="term" value="C:catalytic step 2 spliceosome"/>
    <property type="evidence" value="ECO:0007669"/>
    <property type="project" value="InterPro"/>
</dbReference>
<comment type="subcellular location">
    <subcellularLocation>
        <location evidence="1">Nucleus</location>
    </subcellularLocation>
</comment>
<dbReference type="VEuPathDB" id="FungiDB:DD237_001774"/>
<dbReference type="AlphaFoldDB" id="A0A3M6VT76"/>
<dbReference type="PANTHER" id="PTHR43979">
    <property type="entry name" value="PRE-MRNA-PROCESSING FACTOR 17"/>
    <property type="match status" value="1"/>
</dbReference>
<feature type="region of interest" description="Disordered" evidence="10">
    <location>
        <begin position="33"/>
        <end position="53"/>
    </location>
</feature>
<dbReference type="InterPro" id="IPR020472">
    <property type="entry name" value="WD40_PAC1"/>
</dbReference>
<dbReference type="PROSITE" id="PS00678">
    <property type="entry name" value="WD_REPEATS_1"/>
    <property type="match status" value="1"/>
</dbReference>
<keyword evidence="6" id="KW-0508">mRNA splicing</keyword>
<dbReference type="Pfam" id="PF00400">
    <property type="entry name" value="WD40"/>
    <property type="match status" value="5"/>
</dbReference>
<dbReference type="CDD" id="cd00200">
    <property type="entry name" value="WD40"/>
    <property type="match status" value="1"/>
</dbReference>
<feature type="repeat" description="WD" evidence="9">
    <location>
        <begin position="375"/>
        <end position="416"/>
    </location>
</feature>
<evidence type="ECO:0000313" key="12">
    <source>
        <dbReference type="EMBL" id="RQM18452.1"/>
    </source>
</evidence>
<dbReference type="Proteomes" id="UP000286097">
    <property type="component" value="Unassembled WGS sequence"/>
</dbReference>
<protein>
    <recommendedName>
        <fullName evidence="8">Pre-mRNA-processing factor 17</fullName>
    </recommendedName>
</protein>
<evidence type="ECO:0000256" key="7">
    <source>
        <dbReference type="ARBA" id="ARBA00023242"/>
    </source>
</evidence>
<evidence type="ECO:0000313" key="13">
    <source>
        <dbReference type="Proteomes" id="UP000282087"/>
    </source>
</evidence>
<dbReference type="PRINTS" id="PR00320">
    <property type="entry name" value="GPROTEINBRPT"/>
</dbReference>
<feature type="repeat" description="WD" evidence="9">
    <location>
        <begin position="559"/>
        <end position="590"/>
    </location>
</feature>
<comment type="caution">
    <text evidence="11">The sequence shown here is derived from an EMBL/GenBank/DDBJ whole genome shotgun (WGS) entry which is preliminary data.</text>
</comment>
<keyword evidence="4" id="KW-0747">Spliceosome</keyword>
<feature type="compositionally biased region" description="Polar residues" evidence="10">
    <location>
        <begin position="44"/>
        <end position="53"/>
    </location>
</feature>
<dbReference type="InterPro" id="IPR015943">
    <property type="entry name" value="WD40/YVTN_repeat-like_dom_sf"/>
</dbReference>
<evidence type="ECO:0000256" key="8">
    <source>
        <dbReference type="ARBA" id="ARBA00068146"/>
    </source>
</evidence>
<gene>
    <name evidence="12" type="ORF">DD237_001774</name>
    <name evidence="11" type="ORF">DD238_000877</name>
</gene>
<dbReference type="PANTHER" id="PTHR43979:SF1">
    <property type="entry name" value="PRE-MRNA-PROCESSING FACTOR 17"/>
    <property type="match status" value="1"/>
</dbReference>
<dbReference type="SMART" id="SM00320">
    <property type="entry name" value="WD40"/>
    <property type="match status" value="6"/>
</dbReference>
<evidence type="ECO:0000256" key="1">
    <source>
        <dbReference type="ARBA" id="ARBA00004123"/>
    </source>
</evidence>
<dbReference type="PROSITE" id="PS50082">
    <property type="entry name" value="WD_REPEATS_2"/>
    <property type="match status" value="4"/>
</dbReference>
<evidence type="ECO:0000313" key="11">
    <source>
        <dbReference type="EMBL" id="RMX70038.1"/>
    </source>
</evidence>
<evidence type="ECO:0000256" key="6">
    <source>
        <dbReference type="ARBA" id="ARBA00023187"/>
    </source>
</evidence>
<keyword evidence="7" id="KW-0539">Nucleus</keyword>
<feature type="repeat" description="WD" evidence="9">
    <location>
        <begin position="331"/>
        <end position="373"/>
    </location>
</feature>
<keyword evidence="13" id="KW-1185">Reference proteome</keyword>
<feature type="region of interest" description="Disordered" evidence="10">
    <location>
        <begin position="158"/>
        <end position="179"/>
    </location>
</feature>
<organism evidence="11 13">
    <name type="scientific">Peronospora effusa</name>
    <dbReference type="NCBI Taxonomy" id="542832"/>
    <lineage>
        <taxon>Eukaryota</taxon>
        <taxon>Sar</taxon>
        <taxon>Stramenopiles</taxon>
        <taxon>Oomycota</taxon>
        <taxon>Peronosporomycetes</taxon>
        <taxon>Peronosporales</taxon>
        <taxon>Peronosporaceae</taxon>
        <taxon>Peronospora</taxon>
    </lineage>
</organism>